<evidence type="ECO:0000313" key="6">
    <source>
        <dbReference type="EMBL" id="MBP3965852.1"/>
    </source>
</evidence>
<evidence type="ECO:0000256" key="3">
    <source>
        <dbReference type="ARBA" id="ARBA00048782"/>
    </source>
</evidence>
<comment type="similarity">
    <text evidence="4">Belongs to the MsrA Met sulfoxide reductase family.</text>
</comment>
<dbReference type="GO" id="GO:0008113">
    <property type="term" value="F:peptide-methionine (S)-S-oxide reductase activity"/>
    <property type="evidence" value="ECO:0007669"/>
    <property type="project" value="UniProtKB-EC"/>
</dbReference>
<gene>
    <name evidence="4 6" type="primary">msrA</name>
    <name evidence="6" type="ORF">I8J30_24330</name>
</gene>
<reference evidence="6 7" key="1">
    <citation type="submission" date="2021-04" db="EMBL/GenBank/DDBJ databases">
        <title>Paenibacillus sp. DLE-14 whole genome sequence.</title>
        <authorList>
            <person name="Ham Y.J."/>
        </authorList>
    </citation>
    <scope>NUCLEOTIDE SEQUENCE [LARGE SCALE GENOMIC DNA]</scope>
    <source>
        <strain evidence="6 7">DLE-14</strain>
    </source>
</reference>
<name>A0ABS5CIY7_9BACL</name>
<comment type="caution">
    <text evidence="6">The sequence shown here is derived from an EMBL/GenBank/DDBJ whole genome shotgun (WGS) entry which is preliminary data.</text>
</comment>
<dbReference type="EMBL" id="JAGKSP010000013">
    <property type="protein sequence ID" value="MBP3965852.1"/>
    <property type="molecule type" value="Genomic_DNA"/>
</dbReference>
<evidence type="ECO:0000259" key="5">
    <source>
        <dbReference type="Pfam" id="PF01625"/>
    </source>
</evidence>
<dbReference type="PANTHER" id="PTHR42799:SF2">
    <property type="entry name" value="MITOCHONDRIAL PEPTIDE METHIONINE SULFOXIDE REDUCTASE"/>
    <property type="match status" value="1"/>
</dbReference>
<feature type="active site" evidence="4">
    <location>
        <position position="26"/>
    </location>
</feature>
<keyword evidence="1 4" id="KW-0560">Oxidoreductase</keyword>
<protein>
    <recommendedName>
        <fullName evidence="4">Peptide methionine sulfoxide reductase MsrA</fullName>
        <shortName evidence="4">Protein-methionine-S-oxide reductase</shortName>
        <ecNumber evidence="4">1.8.4.11</ecNumber>
    </recommendedName>
    <alternativeName>
        <fullName evidence="4">Peptide-methionine (S)-S-oxide reductase</fullName>
        <shortName evidence="4">Peptide Met(O) reductase</shortName>
    </alternativeName>
</protein>
<comment type="function">
    <text evidence="4">Has an important function as a repair enzyme for proteins that have been inactivated by oxidation. Catalyzes the reversible oxidation-reduction of methionine sulfoxide in proteins to methionine.</text>
</comment>
<keyword evidence="7" id="KW-1185">Reference proteome</keyword>
<accession>A0ABS5CIY7</accession>
<dbReference type="InterPro" id="IPR036509">
    <property type="entry name" value="Met_Sox_Rdtase_MsrA_sf"/>
</dbReference>
<comment type="catalytic activity">
    <reaction evidence="2 4">
        <text>L-methionyl-[protein] + [thioredoxin]-disulfide + H2O = L-methionyl-(S)-S-oxide-[protein] + [thioredoxin]-dithiol</text>
        <dbReference type="Rhea" id="RHEA:14217"/>
        <dbReference type="Rhea" id="RHEA-COMP:10698"/>
        <dbReference type="Rhea" id="RHEA-COMP:10700"/>
        <dbReference type="Rhea" id="RHEA-COMP:12313"/>
        <dbReference type="Rhea" id="RHEA-COMP:12315"/>
        <dbReference type="ChEBI" id="CHEBI:15377"/>
        <dbReference type="ChEBI" id="CHEBI:16044"/>
        <dbReference type="ChEBI" id="CHEBI:29950"/>
        <dbReference type="ChEBI" id="CHEBI:44120"/>
        <dbReference type="ChEBI" id="CHEBI:50058"/>
        <dbReference type="EC" id="1.8.4.11"/>
    </reaction>
</comment>
<dbReference type="PANTHER" id="PTHR42799">
    <property type="entry name" value="MITOCHONDRIAL PEPTIDE METHIONINE SULFOXIDE REDUCTASE"/>
    <property type="match status" value="1"/>
</dbReference>
<dbReference type="HAMAP" id="MF_01401">
    <property type="entry name" value="MsrA"/>
    <property type="match status" value="1"/>
</dbReference>
<organism evidence="6 7">
    <name type="scientific">Paenibacillus lignilyticus</name>
    <dbReference type="NCBI Taxonomy" id="1172615"/>
    <lineage>
        <taxon>Bacteria</taxon>
        <taxon>Bacillati</taxon>
        <taxon>Bacillota</taxon>
        <taxon>Bacilli</taxon>
        <taxon>Bacillales</taxon>
        <taxon>Paenibacillaceae</taxon>
        <taxon>Paenibacillus</taxon>
    </lineage>
</organism>
<evidence type="ECO:0000256" key="4">
    <source>
        <dbReference type="HAMAP-Rule" id="MF_01401"/>
    </source>
</evidence>
<proteinExistence type="inferred from homology"/>
<dbReference type="Proteomes" id="UP000673394">
    <property type="component" value="Unassembled WGS sequence"/>
</dbReference>
<feature type="domain" description="Peptide methionine sulphoxide reductase MsrA" evidence="5">
    <location>
        <begin position="20"/>
        <end position="149"/>
    </location>
</feature>
<dbReference type="SUPFAM" id="SSF55068">
    <property type="entry name" value="Peptide methionine sulfoxide reductase"/>
    <property type="match status" value="1"/>
</dbReference>
<dbReference type="NCBIfam" id="TIGR00401">
    <property type="entry name" value="msrA"/>
    <property type="match status" value="1"/>
</dbReference>
<evidence type="ECO:0000313" key="7">
    <source>
        <dbReference type="Proteomes" id="UP000673394"/>
    </source>
</evidence>
<dbReference type="InterPro" id="IPR002569">
    <property type="entry name" value="Met_Sox_Rdtase_MsrA_dom"/>
</dbReference>
<sequence length="162" mass="18757">MSDMRMENDNRNNPLETEIAIFAGGCFWHMEEAFQKLDGVSTVYAGYTGGLMKNPTYQQVVSHATDHLEAIEVHYDPNEITYNELLEHFWKNANPAESAIFYTSDEQKELAERSRKYIDKRIGKVTKIAAATTFYQAEEEHQDYYQKNGFACLVNKVWRLGK</sequence>
<evidence type="ECO:0000256" key="1">
    <source>
        <dbReference type="ARBA" id="ARBA00023002"/>
    </source>
</evidence>
<dbReference type="InterPro" id="IPR050162">
    <property type="entry name" value="MsrA_MetSO_reductase"/>
</dbReference>
<dbReference type="EC" id="1.8.4.11" evidence="4"/>
<dbReference type="RefSeq" id="WP_210662576.1">
    <property type="nucleotide sequence ID" value="NZ_JAGKSP010000013.1"/>
</dbReference>
<evidence type="ECO:0000256" key="2">
    <source>
        <dbReference type="ARBA" id="ARBA00047806"/>
    </source>
</evidence>
<comment type="catalytic activity">
    <reaction evidence="3 4">
        <text>[thioredoxin]-disulfide + L-methionine + H2O = L-methionine (S)-S-oxide + [thioredoxin]-dithiol</text>
        <dbReference type="Rhea" id="RHEA:19993"/>
        <dbReference type="Rhea" id="RHEA-COMP:10698"/>
        <dbReference type="Rhea" id="RHEA-COMP:10700"/>
        <dbReference type="ChEBI" id="CHEBI:15377"/>
        <dbReference type="ChEBI" id="CHEBI:29950"/>
        <dbReference type="ChEBI" id="CHEBI:50058"/>
        <dbReference type="ChEBI" id="CHEBI:57844"/>
        <dbReference type="ChEBI" id="CHEBI:58772"/>
        <dbReference type="EC" id="1.8.4.11"/>
    </reaction>
</comment>
<dbReference type="Pfam" id="PF01625">
    <property type="entry name" value="PMSR"/>
    <property type="match status" value="1"/>
</dbReference>
<dbReference type="Gene3D" id="3.30.1060.10">
    <property type="entry name" value="Peptide methionine sulphoxide reductase MsrA"/>
    <property type="match status" value="1"/>
</dbReference>